<proteinExistence type="predicted"/>
<reference evidence="3" key="1">
    <citation type="submission" date="2016-10" db="EMBL/GenBank/DDBJ databases">
        <authorList>
            <person name="Varghese N."/>
            <person name="Submissions S."/>
        </authorList>
    </citation>
    <scope>NUCLEOTIDE SEQUENCE [LARGE SCALE GENOMIC DNA]</scope>
    <source>
        <strain evidence="3">S9</strain>
    </source>
</reference>
<dbReference type="AlphaFoldDB" id="A0A1H9TV71"/>
<dbReference type="EMBL" id="FOGT01000006">
    <property type="protein sequence ID" value="SES01076.1"/>
    <property type="molecule type" value="Genomic_DNA"/>
</dbReference>
<sequence>MGLQTSTLFAWGRNFEGQLGDGTNNDSNVPVEITSISNVIDIAGGGTNLTGFGDHSLAILEDGTVWAWGFNDFGQLGNGTNNDSNVPVQVTGLMNAINISGGFGHSLAIELRP</sequence>
<dbReference type="PANTHER" id="PTHR22870:SF408">
    <property type="entry name" value="OS09G0560450 PROTEIN"/>
    <property type="match status" value="1"/>
</dbReference>
<dbReference type="PROSITE" id="PS50012">
    <property type="entry name" value="RCC1_3"/>
    <property type="match status" value="2"/>
</dbReference>
<dbReference type="Proteomes" id="UP000198571">
    <property type="component" value="Unassembled WGS sequence"/>
</dbReference>
<keyword evidence="1" id="KW-0677">Repeat</keyword>
<dbReference type="PANTHER" id="PTHR22870">
    <property type="entry name" value="REGULATOR OF CHROMOSOME CONDENSATION"/>
    <property type="match status" value="1"/>
</dbReference>
<evidence type="ECO:0000256" key="1">
    <source>
        <dbReference type="ARBA" id="ARBA00022737"/>
    </source>
</evidence>
<dbReference type="SUPFAM" id="SSF50985">
    <property type="entry name" value="RCC1/BLIP-II"/>
    <property type="match status" value="1"/>
</dbReference>
<protein>
    <submittedName>
        <fullName evidence="2">Regulator of chromosome condensation (RCC1) repeat-containing protein</fullName>
    </submittedName>
</protein>
<keyword evidence="3" id="KW-1185">Reference proteome</keyword>
<gene>
    <name evidence="2" type="ORF">SAMN05518684_106109</name>
</gene>
<dbReference type="InterPro" id="IPR051210">
    <property type="entry name" value="Ub_ligase/GEF_domain"/>
</dbReference>
<dbReference type="Pfam" id="PF00415">
    <property type="entry name" value="RCC1"/>
    <property type="match status" value="2"/>
</dbReference>
<organism evidence="2 3">
    <name type="scientific">Salipaludibacillus aurantiacus</name>
    <dbReference type="NCBI Taxonomy" id="1601833"/>
    <lineage>
        <taxon>Bacteria</taxon>
        <taxon>Bacillati</taxon>
        <taxon>Bacillota</taxon>
        <taxon>Bacilli</taxon>
        <taxon>Bacillales</taxon>
        <taxon>Bacillaceae</taxon>
    </lineage>
</organism>
<name>A0A1H9TV71_9BACI</name>
<evidence type="ECO:0000313" key="2">
    <source>
        <dbReference type="EMBL" id="SES01076.1"/>
    </source>
</evidence>
<dbReference type="InterPro" id="IPR009091">
    <property type="entry name" value="RCC1/BLIP-II"/>
</dbReference>
<dbReference type="RefSeq" id="WP_093050689.1">
    <property type="nucleotide sequence ID" value="NZ_FOGT01000006.1"/>
</dbReference>
<dbReference type="OrthoDB" id="27389at2"/>
<evidence type="ECO:0000313" key="3">
    <source>
        <dbReference type="Proteomes" id="UP000198571"/>
    </source>
</evidence>
<dbReference type="STRING" id="1601833.SAMN05518684_106109"/>
<dbReference type="Gene3D" id="2.130.10.30">
    <property type="entry name" value="Regulator of chromosome condensation 1/beta-lactamase-inhibitor protein II"/>
    <property type="match status" value="1"/>
</dbReference>
<accession>A0A1H9TV71</accession>
<dbReference type="InterPro" id="IPR000408">
    <property type="entry name" value="Reg_chr_condens"/>
</dbReference>